<dbReference type="EMBL" id="HBUF01344058">
    <property type="protein sequence ID" value="CAG6707343.1"/>
    <property type="molecule type" value="Transcribed_RNA"/>
</dbReference>
<proteinExistence type="predicted"/>
<sequence>MDRRFELALVDCTSFAPGRVLSFFKLGVDAVTTSNARLLLVGARSFGVGPGTFGAPVLPGAFGGNLAVCKALVAEGQLRVVRKPFTRKGVCVCVCVTKITCAEDLFELGKTKFSLYESAVAPFQWRLVILQKSFQL</sequence>
<accession>A0A8D8UJT0</accession>
<dbReference type="EMBL" id="HBUF01344060">
    <property type="protein sequence ID" value="CAG6707348.1"/>
    <property type="molecule type" value="Transcribed_RNA"/>
</dbReference>
<organism evidence="1">
    <name type="scientific">Cacopsylla melanoneura</name>
    <dbReference type="NCBI Taxonomy" id="428564"/>
    <lineage>
        <taxon>Eukaryota</taxon>
        <taxon>Metazoa</taxon>
        <taxon>Ecdysozoa</taxon>
        <taxon>Arthropoda</taxon>
        <taxon>Hexapoda</taxon>
        <taxon>Insecta</taxon>
        <taxon>Pterygota</taxon>
        <taxon>Neoptera</taxon>
        <taxon>Paraneoptera</taxon>
        <taxon>Hemiptera</taxon>
        <taxon>Sternorrhyncha</taxon>
        <taxon>Psylloidea</taxon>
        <taxon>Psyllidae</taxon>
        <taxon>Psyllinae</taxon>
        <taxon>Cacopsylla</taxon>
    </lineage>
</organism>
<protein>
    <submittedName>
        <fullName evidence="1">Uncharacterized protein</fullName>
    </submittedName>
</protein>
<evidence type="ECO:0000313" key="1">
    <source>
        <dbReference type="EMBL" id="CAG6707348.1"/>
    </source>
</evidence>
<name>A0A8D8UJT0_9HEMI</name>
<dbReference type="AlphaFoldDB" id="A0A8D8UJT0"/>
<reference evidence="1" key="1">
    <citation type="submission" date="2021-05" db="EMBL/GenBank/DDBJ databases">
        <authorList>
            <person name="Alioto T."/>
            <person name="Alioto T."/>
            <person name="Gomez Garrido J."/>
        </authorList>
    </citation>
    <scope>NUCLEOTIDE SEQUENCE</scope>
</reference>